<dbReference type="InterPro" id="IPR023313">
    <property type="entry name" value="UBQ-conjugating_AS"/>
</dbReference>
<feature type="domain" description="UBC core" evidence="5">
    <location>
        <begin position="4"/>
        <end position="157"/>
    </location>
</feature>
<evidence type="ECO:0000256" key="4">
    <source>
        <dbReference type="SAM" id="MobiDB-lite"/>
    </source>
</evidence>
<dbReference type="AlphaFoldDB" id="A0A5M8PQ87"/>
<accession>A0A5M8PQ87</accession>
<dbReference type="EMBL" id="VXIT01000008">
    <property type="protein sequence ID" value="KAA6411094.1"/>
    <property type="molecule type" value="Genomic_DNA"/>
</dbReference>
<evidence type="ECO:0000256" key="3">
    <source>
        <dbReference type="PROSITE-ProRule" id="PRU10133"/>
    </source>
</evidence>
<protein>
    <recommendedName>
        <fullName evidence="5">UBC core domain-containing protein</fullName>
    </recommendedName>
</protein>
<dbReference type="PROSITE" id="PS00183">
    <property type="entry name" value="UBC_1"/>
    <property type="match status" value="1"/>
</dbReference>
<proteinExistence type="predicted"/>
<gene>
    <name evidence="6" type="ORF">FRX48_05406</name>
</gene>
<dbReference type="InterPro" id="IPR016135">
    <property type="entry name" value="UBQ-conjugating_enzyme/RWD"/>
</dbReference>
<dbReference type="Gene3D" id="3.10.110.10">
    <property type="entry name" value="Ubiquitin Conjugating Enzyme"/>
    <property type="match status" value="1"/>
</dbReference>
<feature type="compositionally biased region" description="Low complexity" evidence="4">
    <location>
        <begin position="280"/>
        <end position="302"/>
    </location>
</feature>
<dbReference type="PANTHER" id="PTHR24068">
    <property type="entry name" value="UBIQUITIN-CONJUGATING ENZYME E2"/>
    <property type="match status" value="1"/>
</dbReference>
<sequence>MSSSTLRRLAKDHKSLHADLPPNFLFSPSSASESVPDDLTRLTILLAGPQGTPYSRGVWKLQIKIPDDYPRSPPKAAFRTRIWHPNVEESTGSVCVETLKRDWDPKLTLRDVLITISCLLIQPNPDSALNSAAGQLLQEDYEAYARQAKLMTSIHAMIPTELRDAVVEAKKRGEEAGTEIREDEEQELKTTRHAFSSSLLRKRAPPSSPSNAPPGSPDSKPPPLSQDDEDSSPSSAHKKNDPSLPPPVPPPPPPPHPRQTPPLRPPHPPDPEDSSCEDPTTTSTTASSSQNIAANSQNIASAFPPRRSPKLATRSKLLTAPGRHSSNDPPLIPPFEDASSSPPSHSHAVDDEVDAPPHKRVCSAEGKENFAAVAAGGGGGDKGEKVAKGGAGAGRQVGVGVGRAAGKARSG</sequence>
<evidence type="ECO:0000256" key="1">
    <source>
        <dbReference type="ARBA" id="ARBA00022679"/>
    </source>
</evidence>
<dbReference type="PROSITE" id="PS50127">
    <property type="entry name" value="UBC_2"/>
    <property type="match status" value="1"/>
</dbReference>
<dbReference type="InterPro" id="IPR000608">
    <property type="entry name" value="UBC"/>
</dbReference>
<dbReference type="FunFam" id="3.10.110.10:FF:000077">
    <property type="entry name" value="Ubiquitin conjugating enzyme E2"/>
    <property type="match status" value="1"/>
</dbReference>
<feature type="region of interest" description="Disordered" evidence="4">
    <location>
        <begin position="373"/>
        <end position="397"/>
    </location>
</feature>
<dbReference type="Pfam" id="PF00179">
    <property type="entry name" value="UQ_con"/>
    <property type="match status" value="1"/>
</dbReference>
<reference evidence="6 7" key="1">
    <citation type="submission" date="2019-09" db="EMBL/GenBank/DDBJ databases">
        <title>The hologenome of the rock-dwelling lichen Lasallia pustulata.</title>
        <authorList>
            <person name="Greshake Tzovaras B."/>
            <person name="Segers F."/>
            <person name="Bicker A."/>
            <person name="Dal Grande F."/>
            <person name="Otte J."/>
            <person name="Hankeln T."/>
            <person name="Schmitt I."/>
            <person name="Ebersberger I."/>
        </authorList>
    </citation>
    <scope>NUCLEOTIDE SEQUENCE [LARGE SCALE GENOMIC DNA]</scope>
    <source>
        <strain evidence="6">A1-1</strain>
    </source>
</reference>
<evidence type="ECO:0000313" key="6">
    <source>
        <dbReference type="EMBL" id="KAA6411094.1"/>
    </source>
</evidence>
<name>A0A5M8PQ87_9LECA</name>
<feature type="compositionally biased region" description="Pro residues" evidence="4">
    <location>
        <begin position="206"/>
        <end position="224"/>
    </location>
</feature>
<evidence type="ECO:0000313" key="7">
    <source>
        <dbReference type="Proteomes" id="UP000324767"/>
    </source>
</evidence>
<feature type="active site" description="Glycyl thioester intermediate" evidence="3">
    <location>
        <position position="95"/>
    </location>
</feature>
<evidence type="ECO:0000259" key="5">
    <source>
        <dbReference type="PROSITE" id="PS50127"/>
    </source>
</evidence>
<organism evidence="6 7">
    <name type="scientific">Lasallia pustulata</name>
    <dbReference type="NCBI Taxonomy" id="136370"/>
    <lineage>
        <taxon>Eukaryota</taxon>
        <taxon>Fungi</taxon>
        <taxon>Dikarya</taxon>
        <taxon>Ascomycota</taxon>
        <taxon>Pezizomycotina</taxon>
        <taxon>Lecanoromycetes</taxon>
        <taxon>OSLEUM clade</taxon>
        <taxon>Umbilicariomycetidae</taxon>
        <taxon>Umbilicariales</taxon>
        <taxon>Umbilicariaceae</taxon>
        <taxon>Lasallia</taxon>
    </lineage>
</organism>
<feature type="region of interest" description="Disordered" evidence="4">
    <location>
        <begin position="173"/>
        <end position="359"/>
    </location>
</feature>
<dbReference type="SUPFAM" id="SSF54495">
    <property type="entry name" value="UBC-like"/>
    <property type="match status" value="1"/>
</dbReference>
<keyword evidence="1" id="KW-0808">Transferase</keyword>
<dbReference type="Proteomes" id="UP000324767">
    <property type="component" value="Unassembled WGS sequence"/>
</dbReference>
<feature type="compositionally biased region" description="Pro residues" evidence="4">
    <location>
        <begin position="243"/>
        <end position="268"/>
    </location>
</feature>
<evidence type="ECO:0000256" key="2">
    <source>
        <dbReference type="ARBA" id="ARBA00022786"/>
    </source>
</evidence>
<dbReference type="SMART" id="SM00212">
    <property type="entry name" value="UBCc"/>
    <property type="match status" value="1"/>
</dbReference>
<keyword evidence="2" id="KW-0833">Ubl conjugation pathway</keyword>
<comment type="caution">
    <text evidence="6">The sequence shown here is derived from an EMBL/GenBank/DDBJ whole genome shotgun (WGS) entry which is preliminary data.</text>
</comment>
<dbReference type="OrthoDB" id="10069349at2759"/>
<dbReference type="CDD" id="cd23804">
    <property type="entry name" value="UBCc_UBE2S"/>
    <property type="match status" value="1"/>
</dbReference>
<dbReference type="GO" id="GO:0016740">
    <property type="term" value="F:transferase activity"/>
    <property type="evidence" value="ECO:0007669"/>
    <property type="project" value="UniProtKB-KW"/>
</dbReference>